<dbReference type="NCBIfam" id="TIGR01891">
    <property type="entry name" value="amidohydrolases"/>
    <property type="match status" value="1"/>
</dbReference>
<dbReference type="SUPFAM" id="SSF55031">
    <property type="entry name" value="Bacterial exopeptidase dimerisation domain"/>
    <property type="match status" value="1"/>
</dbReference>
<dbReference type="Gene3D" id="3.40.630.10">
    <property type="entry name" value="Zn peptidases"/>
    <property type="match status" value="1"/>
</dbReference>
<reference evidence="4" key="2">
    <citation type="submission" date="2021-04" db="EMBL/GenBank/DDBJ databases">
        <authorList>
            <person name="Gilroy R."/>
        </authorList>
    </citation>
    <scope>NUCLEOTIDE SEQUENCE</scope>
    <source>
        <strain evidence="4">ChiSxjej1B13-11762</strain>
    </source>
</reference>
<dbReference type="FunFam" id="3.30.70.360:FF:000001">
    <property type="entry name" value="N-acetyldiaminopimelate deacetylase"/>
    <property type="match status" value="1"/>
</dbReference>
<gene>
    <name evidence="4" type="ORF">H9873_02700</name>
</gene>
<protein>
    <submittedName>
        <fullName evidence="4">Amidohydrolase</fullName>
    </submittedName>
</protein>
<dbReference type="PANTHER" id="PTHR11014:SF63">
    <property type="entry name" value="METALLOPEPTIDASE, PUTATIVE (AFU_ORTHOLOGUE AFUA_6G09600)-RELATED"/>
    <property type="match status" value="1"/>
</dbReference>
<evidence type="ECO:0000313" key="4">
    <source>
        <dbReference type="EMBL" id="HIW83216.1"/>
    </source>
</evidence>
<dbReference type="GO" id="GO:0050118">
    <property type="term" value="F:N-acetyldiaminopimelate deacetylase activity"/>
    <property type="evidence" value="ECO:0007669"/>
    <property type="project" value="UniProtKB-ARBA"/>
</dbReference>
<dbReference type="PANTHER" id="PTHR11014">
    <property type="entry name" value="PEPTIDASE M20 FAMILY MEMBER"/>
    <property type="match status" value="1"/>
</dbReference>
<evidence type="ECO:0000259" key="3">
    <source>
        <dbReference type="Pfam" id="PF07687"/>
    </source>
</evidence>
<organism evidence="4 5">
    <name type="scientific">Candidatus Dorea gallistercoris</name>
    <dbReference type="NCBI Taxonomy" id="2838542"/>
    <lineage>
        <taxon>Bacteria</taxon>
        <taxon>Bacillati</taxon>
        <taxon>Bacillota</taxon>
        <taxon>Clostridia</taxon>
        <taxon>Lachnospirales</taxon>
        <taxon>Lachnospiraceae</taxon>
        <taxon>Dorea</taxon>
    </lineage>
</organism>
<evidence type="ECO:0000256" key="2">
    <source>
        <dbReference type="PIRSR" id="PIRSR005962-1"/>
    </source>
</evidence>
<feature type="domain" description="Peptidase M20 dimerisation" evidence="3">
    <location>
        <begin position="185"/>
        <end position="279"/>
    </location>
</feature>
<dbReference type="AlphaFoldDB" id="A0A9D1RAX9"/>
<feature type="binding site" evidence="2">
    <location>
        <position position="363"/>
    </location>
    <ligand>
        <name>Mn(2+)</name>
        <dbReference type="ChEBI" id="CHEBI:29035"/>
        <label>2</label>
    </ligand>
</feature>
<accession>A0A9D1RAX9</accession>
<feature type="binding site" evidence="2">
    <location>
        <position position="100"/>
    </location>
    <ligand>
        <name>Mn(2+)</name>
        <dbReference type="ChEBI" id="CHEBI:29035"/>
        <label>2</label>
    </ligand>
</feature>
<dbReference type="Gene3D" id="3.30.70.360">
    <property type="match status" value="1"/>
</dbReference>
<dbReference type="InterPro" id="IPR011650">
    <property type="entry name" value="Peptidase_M20_dimer"/>
</dbReference>
<reference evidence="4" key="1">
    <citation type="journal article" date="2021" name="PeerJ">
        <title>Extensive microbial diversity within the chicken gut microbiome revealed by metagenomics and culture.</title>
        <authorList>
            <person name="Gilroy R."/>
            <person name="Ravi A."/>
            <person name="Getino M."/>
            <person name="Pursley I."/>
            <person name="Horton D.L."/>
            <person name="Alikhan N.F."/>
            <person name="Baker D."/>
            <person name="Gharbi K."/>
            <person name="Hall N."/>
            <person name="Watson M."/>
            <person name="Adriaenssens E.M."/>
            <person name="Foster-Nyarko E."/>
            <person name="Jarju S."/>
            <person name="Secka A."/>
            <person name="Antonio M."/>
            <person name="Oren A."/>
            <person name="Chaudhuri R.R."/>
            <person name="La Ragione R."/>
            <person name="Hildebrand F."/>
            <person name="Pallen M.J."/>
        </authorList>
    </citation>
    <scope>NUCLEOTIDE SEQUENCE</scope>
    <source>
        <strain evidence="4">ChiSxjej1B13-11762</strain>
    </source>
</reference>
<keyword evidence="2" id="KW-0464">Manganese</keyword>
<sequence length="391" mass="43388">MEIRTRVLELEPELIALRRDLHRHPELGYEEYRTSDIVYKYLEACGLEVERICKTGVAALLRGGRPGKTLLLRADMDALPVEEETTVDYRSEEAGKMHACGHDAHTAMLLVAAKILAERQEEISGNIKFLFQPNEEGTAARDTIREGILENPKVDAAFAMHIWSQLESGKIGISDGAVMAALEEFKVTVYGKGGHTGAPYAAIDPVIAGCSIVQAVQQIQTREMDPREPTVIMVGRFAAGTASNVIPDKAVLEGTMRFLYADEESGKKRLKEKFEKIVQGVCQASSTEYQIEYSGDDSPAVINDALLAENLRKTAARVVEAKDVVRYSYIAGEDFAEFTRKVPGVFYFLGSGNVEKDTCYPHHHPKFNVDEEVMKTGVEMHVRSALDYLRS</sequence>
<keyword evidence="2" id="KW-0479">Metal-binding</keyword>
<feature type="binding site" evidence="2">
    <location>
        <position position="102"/>
    </location>
    <ligand>
        <name>Mn(2+)</name>
        <dbReference type="ChEBI" id="CHEBI:29035"/>
        <label>2</label>
    </ligand>
</feature>
<comment type="caution">
    <text evidence="4">The sequence shown here is derived from an EMBL/GenBank/DDBJ whole genome shotgun (WGS) entry which is preliminary data.</text>
</comment>
<dbReference type="Pfam" id="PF01546">
    <property type="entry name" value="Peptidase_M20"/>
    <property type="match status" value="1"/>
</dbReference>
<dbReference type="InterPro" id="IPR017439">
    <property type="entry name" value="Amidohydrolase"/>
</dbReference>
<dbReference type="GO" id="GO:0046872">
    <property type="term" value="F:metal ion binding"/>
    <property type="evidence" value="ECO:0007669"/>
    <property type="project" value="UniProtKB-KW"/>
</dbReference>
<comment type="cofactor">
    <cofactor evidence="2">
        <name>Mn(2+)</name>
        <dbReference type="ChEBI" id="CHEBI:29035"/>
    </cofactor>
    <text evidence="2">The Mn(2+) ion enhances activity.</text>
</comment>
<dbReference type="Proteomes" id="UP000824263">
    <property type="component" value="Unassembled WGS sequence"/>
</dbReference>
<evidence type="ECO:0000256" key="1">
    <source>
        <dbReference type="ARBA" id="ARBA00022801"/>
    </source>
</evidence>
<dbReference type="EMBL" id="DXGF01000049">
    <property type="protein sequence ID" value="HIW83216.1"/>
    <property type="molecule type" value="Genomic_DNA"/>
</dbReference>
<dbReference type="SUPFAM" id="SSF53187">
    <property type="entry name" value="Zn-dependent exopeptidases"/>
    <property type="match status" value="1"/>
</dbReference>
<dbReference type="GO" id="GO:0019877">
    <property type="term" value="P:diaminopimelate biosynthetic process"/>
    <property type="evidence" value="ECO:0007669"/>
    <property type="project" value="UniProtKB-ARBA"/>
</dbReference>
<keyword evidence="1" id="KW-0378">Hydrolase</keyword>
<dbReference type="PIRSF" id="PIRSF005962">
    <property type="entry name" value="Pept_M20D_amidohydro"/>
    <property type="match status" value="1"/>
</dbReference>
<dbReference type="InterPro" id="IPR002933">
    <property type="entry name" value="Peptidase_M20"/>
</dbReference>
<dbReference type="Pfam" id="PF07687">
    <property type="entry name" value="M20_dimer"/>
    <property type="match status" value="1"/>
</dbReference>
<feature type="binding site" evidence="2">
    <location>
        <position position="136"/>
    </location>
    <ligand>
        <name>Mn(2+)</name>
        <dbReference type="ChEBI" id="CHEBI:29035"/>
        <label>2</label>
    </ligand>
</feature>
<feature type="binding site" evidence="2">
    <location>
        <position position="161"/>
    </location>
    <ligand>
        <name>Mn(2+)</name>
        <dbReference type="ChEBI" id="CHEBI:29035"/>
        <label>2</label>
    </ligand>
</feature>
<evidence type="ECO:0000313" key="5">
    <source>
        <dbReference type="Proteomes" id="UP000824263"/>
    </source>
</evidence>
<proteinExistence type="predicted"/>
<name>A0A9D1RAX9_9FIRM</name>
<dbReference type="InterPro" id="IPR036264">
    <property type="entry name" value="Bact_exopeptidase_dim_dom"/>
</dbReference>